<evidence type="ECO:0000313" key="16">
    <source>
        <dbReference type="RefSeq" id="XP_055370305.1"/>
    </source>
</evidence>
<keyword evidence="10" id="KW-0393">Immunoglobulin domain</keyword>
<evidence type="ECO:0000256" key="9">
    <source>
        <dbReference type="ARBA" id="ARBA00023180"/>
    </source>
</evidence>
<dbReference type="RefSeq" id="XP_055370305.1">
    <property type="nucleotide sequence ID" value="XM_055514330.1"/>
</dbReference>
<dbReference type="GO" id="GO:0031295">
    <property type="term" value="P:T cell costimulation"/>
    <property type="evidence" value="ECO:0007669"/>
    <property type="project" value="TreeGrafter"/>
</dbReference>
<feature type="chain" id="PRO_5044692777" evidence="12">
    <location>
        <begin position="20"/>
        <end position="236"/>
    </location>
</feature>
<evidence type="ECO:0000256" key="2">
    <source>
        <dbReference type="ARBA" id="ARBA00022475"/>
    </source>
</evidence>
<keyword evidence="9" id="KW-0325">Glycoprotein</keyword>
<dbReference type="AlphaFoldDB" id="A0A8M1HM11"/>
<keyword evidence="6 11" id="KW-0472">Membrane</keyword>
<dbReference type="GO" id="GO:0006955">
    <property type="term" value="P:immune response"/>
    <property type="evidence" value="ECO:0007669"/>
    <property type="project" value="TreeGrafter"/>
</dbReference>
<feature type="signal peptide" evidence="12">
    <location>
        <begin position="1"/>
        <end position="19"/>
    </location>
</feature>
<protein>
    <submittedName>
        <fullName evidence="14 15">Uncharacterized protein LOC121202698 isoform X1</fullName>
    </submittedName>
</protein>
<evidence type="ECO:0000313" key="13">
    <source>
        <dbReference type="Proteomes" id="UP000515150"/>
    </source>
</evidence>
<accession>A0A8M1HM11</accession>
<dbReference type="PANTHER" id="PTHR25466">
    <property type="entry name" value="T-LYMPHOCYTE ACTIVATION ANTIGEN"/>
    <property type="match status" value="1"/>
</dbReference>
<comment type="subcellular location">
    <subcellularLocation>
        <location evidence="1">Cell membrane</location>
        <topology evidence="1">Single-pass type I membrane protein</topology>
    </subcellularLocation>
</comment>
<sequence>MKMIFRILLLISFISCIFGSLVVNVTQTHYQAEQNHSITLEWTFTPKPDVSITSVYIFCQLVTDLRVSVLFHLHGGVEVSESQDQQFSGRVQFDRDELREGRIRLQVSRLRTDDSGRYYCNIRTSDGWNMDVCRLNVTAAVDQHKAQTTVSPEPANRGRTGLYAALVLFVCVLLFCFSIVLSKLNLWKTDVSVFDQEVSYTHKNTVGEQNILNCASTSAFTPIENLSSGLRLQDVS</sequence>
<dbReference type="InterPro" id="IPR051713">
    <property type="entry name" value="T-cell_Activation_Regulation"/>
</dbReference>
<keyword evidence="5 11" id="KW-1133">Transmembrane helix</keyword>
<dbReference type="Gene3D" id="2.60.40.10">
    <property type="entry name" value="Immunoglobulins"/>
    <property type="match status" value="1"/>
</dbReference>
<evidence type="ECO:0000313" key="14">
    <source>
        <dbReference type="RefSeq" id="XP_040929526.1"/>
    </source>
</evidence>
<dbReference type="GeneID" id="121202698"/>
<evidence type="ECO:0000256" key="3">
    <source>
        <dbReference type="ARBA" id="ARBA00022692"/>
    </source>
</evidence>
<dbReference type="RefSeq" id="XP_055370304.1">
    <property type="nucleotide sequence ID" value="XM_055514329.1"/>
</dbReference>
<dbReference type="OrthoDB" id="10012075at2759"/>
<evidence type="ECO:0000256" key="6">
    <source>
        <dbReference type="ARBA" id="ARBA00023136"/>
    </source>
</evidence>
<dbReference type="PANTHER" id="PTHR25466:SF3">
    <property type="entry name" value="PROGRAMMED CELL DEATH 1 LIGAND 1"/>
    <property type="match status" value="1"/>
</dbReference>
<evidence type="ECO:0000256" key="8">
    <source>
        <dbReference type="ARBA" id="ARBA00023170"/>
    </source>
</evidence>
<evidence type="ECO:0000256" key="4">
    <source>
        <dbReference type="ARBA" id="ARBA00022729"/>
    </source>
</evidence>
<feature type="transmembrane region" description="Helical" evidence="11">
    <location>
        <begin position="161"/>
        <end position="181"/>
    </location>
</feature>
<evidence type="ECO:0000256" key="1">
    <source>
        <dbReference type="ARBA" id="ARBA00004251"/>
    </source>
</evidence>
<organism evidence="13 14">
    <name type="scientific">Betta splendens</name>
    <name type="common">Siamese fighting fish</name>
    <dbReference type="NCBI Taxonomy" id="158456"/>
    <lineage>
        <taxon>Eukaryota</taxon>
        <taxon>Metazoa</taxon>
        <taxon>Chordata</taxon>
        <taxon>Craniata</taxon>
        <taxon>Vertebrata</taxon>
        <taxon>Euteleostomi</taxon>
        <taxon>Actinopterygii</taxon>
        <taxon>Neopterygii</taxon>
        <taxon>Teleostei</taxon>
        <taxon>Neoteleostei</taxon>
        <taxon>Acanthomorphata</taxon>
        <taxon>Anabantaria</taxon>
        <taxon>Anabantiformes</taxon>
        <taxon>Anabantoidei</taxon>
        <taxon>Osphronemidae</taxon>
        <taxon>Betta</taxon>
    </lineage>
</organism>
<keyword evidence="13" id="KW-1185">Reference proteome</keyword>
<dbReference type="KEGG" id="bspl:121202698"/>
<dbReference type="InterPro" id="IPR013783">
    <property type="entry name" value="Ig-like_fold"/>
</dbReference>
<gene>
    <name evidence="14 15 16" type="primary">LOC121202698</name>
</gene>
<keyword evidence="7" id="KW-1015">Disulfide bond</keyword>
<evidence type="ECO:0000256" key="10">
    <source>
        <dbReference type="ARBA" id="ARBA00023319"/>
    </source>
</evidence>
<dbReference type="InterPro" id="IPR036179">
    <property type="entry name" value="Ig-like_dom_sf"/>
</dbReference>
<keyword evidence="8" id="KW-0675">Receptor</keyword>
<proteinExistence type="predicted"/>
<dbReference type="GO" id="GO:0009897">
    <property type="term" value="C:external side of plasma membrane"/>
    <property type="evidence" value="ECO:0007669"/>
    <property type="project" value="TreeGrafter"/>
</dbReference>
<keyword evidence="4 12" id="KW-0732">Signal</keyword>
<evidence type="ECO:0000256" key="7">
    <source>
        <dbReference type="ARBA" id="ARBA00023157"/>
    </source>
</evidence>
<keyword evidence="2" id="KW-1003">Cell membrane</keyword>
<dbReference type="Proteomes" id="UP000515150">
    <property type="component" value="Chromosome 13"/>
</dbReference>
<evidence type="ECO:0000256" key="11">
    <source>
        <dbReference type="SAM" id="Phobius"/>
    </source>
</evidence>
<dbReference type="GO" id="GO:0007166">
    <property type="term" value="P:cell surface receptor signaling pathway"/>
    <property type="evidence" value="ECO:0007669"/>
    <property type="project" value="TreeGrafter"/>
</dbReference>
<dbReference type="GO" id="GO:0042102">
    <property type="term" value="P:positive regulation of T cell proliferation"/>
    <property type="evidence" value="ECO:0007669"/>
    <property type="project" value="TreeGrafter"/>
</dbReference>
<evidence type="ECO:0000256" key="12">
    <source>
        <dbReference type="SAM" id="SignalP"/>
    </source>
</evidence>
<keyword evidence="3 11" id="KW-0812">Transmembrane</keyword>
<evidence type="ECO:0000313" key="15">
    <source>
        <dbReference type="RefSeq" id="XP_055370304.1"/>
    </source>
</evidence>
<name>A0A8M1HM11_BETSP</name>
<dbReference type="GO" id="GO:0071222">
    <property type="term" value="P:cellular response to lipopolysaccharide"/>
    <property type="evidence" value="ECO:0007669"/>
    <property type="project" value="TreeGrafter"/>
</dbReference>
<dbReference type="RefSeq" id="XP_040929526.1">
    <property type="nucleotide sequence ID" value="XM_041073592.2"/>
</dbReference>
<dbReference type="SUPFAM" id="SSF48726">
    <property type="entry name" value="Immunoglobulin"/>
    <property type="match status" value="1"/>
</dbReference>
<dbReference type="GO" id="GO:0042130">
    <property type="term" value="P:negative regulation of T cell proliferation"/>
    <property type="evidence" value="ECO:0007669"/>
    <property type="project" value="TreeGrafter"/>
</dbReference>
<evidence type="ECO:0000256" key="5">
    <source>
        <dbReference type="ARBA" id="ARBA00022989"/>
    </source>
</evidence>
<reference evidence="14 15" key="1">
    <citation type="submission" date="2025-04" db="UniProtKB">
        <authorList>
            <consortium name="RefSeq"/>
        </authorList>
    </citation>
    <scope>IDENTIFICATION</scope>
</reference>